<dbReference type="InterPro" id="IPR027370">
    <property type="entry name" value="Znf-RING_euk"/>
</dbReference>
<evidence type="ECO:0000313" key="7">
    <source>
        <dbReference type="Proteomes" id="UP000201191"/>
    </source>
</evidence>
<dbReference type="EMBL" id="KM502589">
    <property type="protein sequence ID" value="AIW01880.1"/>
    <property type="molecule type" value="Genomic_DNA"/>
</dbReference>
<organism evidence="6 7">
    <name type="scientific">Yellowstone Lake virophage 5</name>
    <dbReference type="NCBI Taxonomy" id="1557033"/>
    <lineage>
        <taxon>Viruses</taxon>
        <taxon>Varidnaviria</taxon>
        <taxon>Bamfordvirae</taxon>
        <taxon>Preplasmiviricota</taxon>
        <taxon>Polisuviricotina</taxon>
        <taxon>Virophaviricetes</taxon>
        <taxon>Priklausovirales</taxon>
        <taxon>Burtonviroviridae</taxon>
        <taxon>Burquivirus</taxon>
        <taxon>Burquivirus flavolapense</taxon>
    </lineage>
</organism>
<dbReference type="GO" id="GO:0008270">
    <property type="term" value="F:zinc ion binding"/>
    <property type="evidence" value="ECO:0007669"/>
    <property type="project" value="UniProtKB-KW"/>
</dbReference>
<dbReference type="PROSITE" id="PS00518">
    <property type="entry name" value="ZF_RING_1"/>
    <property type="match status" value="1"/>
</dbReference>
<name>A0A0A0RL35_9VIRU</name>
<evidence type="ECO:0000256" key="3">
    <source>
        <dbReference type="ARBA" id="ARBA00022833"/>
    </source>
</evidence>
<dbReference type="KEGG" id="vg:26131767"/>
<proteinExistence type="predicted"/>
<accession>A0A0A0RL35</accession>
<evidence type="ECO:0000256" key="4">
    <source>
        <dbReference type="PROSITE-ProRule" id="PRU00175"/>
    </source>
</evidence>
<dbReference type="InterPro" id="IPR001841">
    <property type="entry name" value="Znf_RING"/>
</dbReference>
<dbReference type="Pfam" id="PF13445">
    <property type="entry name" value="zf-RING_UBOX"/>
    <property type="match status" value="1"/>
</dbReference>
<keyword evidence="7" id="KW-1185">Reference proteome</keyword>
<dbReference type="GeneID" id="26131767"/>
<keyword evidence="1" id="KW-0479">Metal-binding</keyword>
<dbReference type="SMART" id="SM00184">
    <property type="entry name" value="RING"/>
    <property type="match status" value="1"/>
</dbReference>
<keyword evidence="3" id="KW-0862">Zinc</keyword>
<protein>
    <recommendedName>
        <fullName evidence="5">RING-type domain-containing protein</fullName>
    </recommendedName>
</protein>
<dbReference type="InterPro" id="IPR013083">
    <property type="entry name" value="Znf_RING/FYVE/PHD"/>
</dbReference>
<evidence type="ECO:0000256" key="2">
    <source>
        <dbReference type="ARBA" id="ARBA00022771"/>
    </source>
</evidence>
<evidence type="ECO:0000259" key="5">
    <source>
        <dbReference type="PROSITE" id="PS50089"/>
    </source>
</evidence>
<reference evidence="6 7" key="1">
    <citation type="journal article" date="2014" name="J. Virol.">
        <title>Three novel virophage genomes discovered from Yellowstone Lake metagenomes.</title>
        <authorList>
            <person name="Zhou J."/>
            <person name="Sun D."/>
            <person name="Childers A."/>
            <person name="McDermott T.R."/>
            <person name="Wang Y."/>
            <person name="Liles M.R."/>
        </authorList>
    </citation>
    <scope>NUCLEOTIDE SEQUENCE [LARGE SCALE GENOMIC DNA]</scope>
</reference>
<dbReference type="Gene3D" id="3.30.40.10">
    <property type="entry name" value="Zinc/RING finger domain, C3HC4 (zinc finger)"/>
    <property type="match status" value="1"/>
</dbReference>
<dbReference type="RefSeq" id="YP_009177805.1">
    <property type="nucleotide sequence ID" value="NC_028269.1"/>
</dbReference>
<sequence length="128" mass="14414">MTSIEALTNKLTYAKRQKAFAWAKYYESVGHGLTAAHASHSAYVRVAEEPSIPTHIKAEMTEMATALHKQWECPICKDMITAGELEITNCGHFYCKPCLEGHKAYQHSQAKPKWECAVCRRKHGYGAE</sequence>
<evidence type="ECO:0000256" key="1">
    <source>
        <dbReference type="ARBA" id="ARBA00022723"/>
    </source>
</evidence>
<gene>
    <name evidence="6" type="ORF">YSLV5_ORF22</name>
</gene>
<dbReference type="InterPro" id="IPR017907">
    <property type="entry name" value="Znf_RING_CS"/>
</dbReference>
<keyword evidence="2 4" id="KW-0863">Zinc-finger</keyword>
<dbReference type="Proteomes" id="UP000201191">
    <property type="component" value="Segment"/>
</dbReference>
<evidence type="ECO:0000313" key="6">
    <source>
        <dbReference type="EMBL" id="AIW01880.1"/>
    </source>
</evidence>
<dbReference type="SUPFAM" id="SSF57850">
    <property type="entry name" value="RING/U-box"/>
    <property type="match status" value="1"/>
</dbReference>
<dbReference type="PROSITE" id="PS50089">
    <property type="entry name" value="ZF_RING_2"/>
    <property type="match status" value="1"/>
</dbReference>
<feature type="domain" description="RING-type" evidence="5">
    <location>
        <begin position="73"/>
        <end position="120"/>
    </location>
</feature>